<dbReference type="Pfam" id="PF16778">
    <property type="entry name" value="Phage_tail_APC"/>
    <property type="match status" value="1"/>
</dbReference>
<accession>A0A3P3QNW6</accession>
<dbReference type="AlphaFoldDB" id="A0A3P3QNW6"/>
<evidence type="ECO:0000313" key="3">
    <source>
        <dbReference type="Proteomes" id="UP000276260"/>
    </source>
</evidence>
<dbReference type="OrthoDB" id="5465054at2"/>
<dbReference type="Proteomes" id="UP000276260">
    <property type="component" value="Unassembled WGS sequence"/>
</dbReference>
<reference evidence="2 3" key="1">
    <citation type="submission" date="2018-11" db="EMBL/GenBank/DDBJ databases">
        <title>Draft genome analysis of Rheinheimera mesophila isolated from an industrial waste site.</title>
        <authorList>
            <person name="Yu Q."/>
            <person name="Qi Y."/>
            <person name="Zhang H."/>
            <person name="Lu Y."/>
            <person name="Pu J."/>
        </authorList>
    </citation>
    <scope>NUCLEOTIDE SEQUENCE [LARGE SCALE GENOMIC DNA]</scope>
    <source>
        <strain evidence="2 3">IITR13</strain>
    </source>
</reference>
<dbReference type="EMBL" id="RRCF01000001">
    <property type="protein sequence ID" value="RRJ22598.1"/>
    <property type="molecule type" value="Genomic_DNA"/>
</dbReference>
<proteinExistence type="predicted"/>
<evidence type="ECO:0000259" key="1">
    <source>
        <dbReference type="Pfam" id="PF16778"/>
    </source>
</evidence>
<keyword evidence="3" id="KW-1185">Reference proteome</keyword>
<name>A0A3P3QNW6_9GAMM</name>
<protein>
    <recommendedName>
        <fullName evidence="1">Phage tail assembly chaperone-like domain-containing protein</fullName>
    </recommendedName>
</protein>
<organism evidence="2 3">
    <name type="scientific">Rheinheimera mesophila</name>
    <dbReference type="NCBI Taxonomy" id="1547515"/>
    <lineage>
        <taxon>Bacteria</taxon>
        <taxon>Pseudomonadati</taxon>
        <taxon>Pseudomonadota</taxon>
        <taxon>Gammaproteobacteria</taxon>
        <taxon>Chromatiales</taxon>
        <taxon>Chromatiaceae</taxon>
        <taxon>Rheinheimera</taxon>
    </lineage>
</organism>
<dbReference type="InterPro" id="IPR031893">
    <property type="entry name" value="Phage_tail_APC"/>
</dbReference>
<comment type="caution">
    <text evidence="2">The sequence shown here is derived from an EMBL/GenBank/DDBJ whole genome shotgun (WGS) entry which is preliminary data.</text>
</comment>
<gene>
    <name evidence="2" type="ORF">EIK76_00485</name>
</gene>
<feature type="domain" description="Phage tail assembly chaperone-like" evidence="1">
    <location>
        <begin position="25"/>
        <end position="88"/>
    </location>
</feature>
<dbReference type="RefSeq" id="WP_046521120.1">
    <property type="nucleotide sequence ID" value="NZ_LAVS01000090.1"/>
</dbReference>
<sequence>MGIKWHALKTAEQKEQERLDSLCAQCRTERDRKMLDVVNWYQRYERETRLGLPHTLSIEQIDQYATALADIPEQAGFPEQVVWPEHPAP</sequence>
<evidence type="ECO:0000313" key="2">
    <source>
        <dbReference type="EMBL" id="RRJ22598.1"/>
    </source>
</evidence>